<dbReference type="HOGENOM" id="CLU_2290818_0_0_1"/>
<dbReference type="EMBL" id="JH971388">
    <property type="protein sequence ID" value="EKM81178.1"/>
    <property type="molecule type" value="Genomic_DNA"/>
</dbReference>
<proteinExistence type="predicted"/>
<dbReference type="RefSeq" id="XP_007328651.1">
    <property type="nucleotide sequence ID" value="XM_007328589.1"/>
</dbReference>
<dbReference type="KEGG" id="abp:AGABI1DRAFT99257"/>
<accession>K5XCY2</accession>
<dbReference type="AlphaFoldDB" id="K5XCY2"/>
<feature type="signal peptide" evidence="1">
    <location>
        <begin position="1"/>
        <end position="30"/>
    </location>
</feature>
<protein>
    <recommendedName>
        <fullName evidence="4">Secreted protein</fullName>
    </recommendedName>
</protein>
<feature type="chain" id="PRO_5003886300" description="Secreted protein" evidence="1">
    <location>
        <begin position="31"/>
        <end position="101"/>
    </location>
</feature>
<name>K5XCY2_AGABU</name>
<keyword evidence="1" id="KW-0732">Signal</keyword>
<evidence type="ECO:0008006" key="4">
    <source>
        <dbReference type="Google" id="ProtNLM"/>
    </source>
</evidence>
<gene>
    <name evidence="2" type="ORF">AGABI1DRAFT_99257</name>
</gene>
<keyword evidence="3" id="KW-1185">Reference proteome</keyword>
<evidence type="ECO:0000313" key="3">
    <source>
        <dbReference type="Proteomes" id="UP000008493"/>
    </source>
</evidence>
<dbReference type="GeneID" id="18832996"/>
<evidence type="ECO:0000256" key="1">
    <source>
        <dbReference type="SAM" id="SignalP"/>
    </source>
</evidence>
<dbReference type="Proteomes" id="UP000008493">
    <property type="component" value="Unassembled WGS sequence"/>
</dbReference>
<evidence type="ECO:0000313" key="2">
    <source>
        <dbReference type="EMBL" id="EKM81178.1"/>
    </source>
</evidence>
<sequence>MNVNTTFFYVSLFGLRIVSVSVTWREVASAEEIANESMNLGGVAFDPWTVSETLSVCPVHRLSQFYLEPCPCFCFFRDCVGEAFLRNAVHVLVTLTASGQA</sequence>
<organism evidence="2 3">
    <name type="scientific">Agaricus bisporus var. burnettii (strain JB137-S8 / ATCC MYA-4627 / FGSC 10392)</name>
    <name type="common">White button mushroom</name>
    <dbReference type="NCBI Taxonomy" id="597362"/>
    <lineage>
        <taxon>Eukaryota</taxon>
        <taxon>Fungi</taxon>
        <taxon>Dikarya</taxon>
        <taxon>Basidiomycota</taxon>
        <taxon>Agaricomycotina</taxon>
        <taxon>Agaricomycetes</taxon>
        <taxon>Agaricomycetidae</taxon>
        <taxon>Agaricales</taxon>
        <taxon>Agaricineae</taxon>
        <taxon>Agaricaceae</taxon>
        <taxon>Agaricus</taxon>
    </lineage>
</organism>
<reference evidence="3" key="1">
    <citation type="journal article" date="2012" name="Proc. Natl. Acad. Sci. U.S.A.">
        <title>Genome sequence of the button mushroom Agaricus bisporus reveals mechanisms governing adaptation to a humic-rich ecological niche.</title>
        <authorList>
            <person name="Morin E."/>
            <person name="Kohler A."/>
            <person name="Baker A.R."/>
            <person name="Foulongne-Oriol M."/>
            <person name="Lombard V."/>
            <person name="Nagy L.G."/>
            <person name="Ohm R.A."/>
            <person name="Patyshakuliyeva A."/>
            <person name="Brun A."/>
            <person name="Aerts A.L."/>
            <person name="Bailey A.M."/>
            <person name="Billette C."/>
            <person name="Coutinho P.M."/>
            <person name="Deakin G."/>
            <person name="Doddapaneni H."/>
            <person name="Floudas D."/>
            <person name="Grimwood J."/>
            <person name="Hilden K."/>
            <person name="Kuees U."/>
            <person name="LaButti K.M."/>
            <person name="Lapidus A."/>
            <person name="Lindquist E.A."/>
            <person name="Lucas S.M."/>
            <person name="Murat C."/>
            <person name="Riley R.W."/>
            <person name="Salamov A.A."/>
            <person name="Schmutz J."/>
            <person name="Subramanian V."/>
            <person name="Woesten H.A.B."/>
            <person name="Xu J."/>
            <person name="Eastwood D.C."/>
            <person name="Foster G.D."/>
            <person name="Sonnenberg A.S."/>
            <person name="Cullen D."/>
            <person name="de Vries R.P."/>
            <person name="Lundell T."/>
            <person name="Hibbett D.S."/>
            <person name="Henrissat B."/>
            <person name="Burton K.S."/>
            <person name="Kerrigan R.W."/>
            <person name="Challen M.P."/>
            <person name="Grigoriev I.V."/>
            <person name="Martin F."/>
        </authorList>
    </citation>
    <scope>NUCLEOTIDE SEQUENCE [LARGE SCALE GENOMIC DNA]</scope>
    <source>
        <strain evidence="3">JB137-S8 / ATCC MYA-4627 / FGSC 10392</strain>
    </source>
</reference>
<dbReference type="InParanoid" id="K5XCY2"/>